<comment type="caution">
    <text evidence="4">The sequence shown here is derived from an EMBL/GenBank/DDBJ whole genome shotgun (WGS) entry which is preliminary data.</text>
</comment>
<dbReference type="Gene3D" id="3.20.20.80">
    <property type="entry name" value="Glycosidases"/>
    <property type="match status" value="1"/>
</dbReference>
<sequence>MSRLFTNWHKYFLSCLFICMLGSVFVMPSFGQTTVKINPKVQRFIGNVSELERNKYFNLHSSGNDADVRQFFSDYNVFPSRGFWGPYSYSKSKGNPVGTYPSSKSGNDNVRNVTRFVGTEHPKSVFLDGVDPEKAGDWAVEYYKNYVDESGRPEFFEPMNEPFVHAVDFYDGQWIDSEEDRIKRQMAQVFASVGKKIHAEPTLAKMKVIGYSAAWPSMELKDFRHWDENMKLFMDIAGADMDAFATHLYDGVNVTGQNNLRSGSNSEAILDLIETYSFIKWGIVKPHAITEYGGITKGFEDHFTDLESIQAIRSINHMLFNLLDRENVMDISIPFITDKSQWHMNAGNNYQPYGAALFIPTNIGEANVEGWRFSPRIHFYELWKNIEGRRIKVETDNPDVQVHGFVKGNTLFIAFNNLDNKTQTVQLNFEETAGELVKLTTKSLKIYDDIDPVMSINEATSAPASLELIAGETVVLEYEFEAEIKQTSASKETKYYSTTYLQPIKGNTTLSFGFSNVTINKGTATLLMGIGRKHDRSKQPTIKVNGTAVNVPDNWKGQDQAHRDDFFGVIEIPVDLSLLKEENTVEVTFPDDGGHVSSLILEVKNDDATVDKDEAIHIESPKTEVIQSQEVKVKLSYNANVSRDIVAEFWSSEGWIAETRATVQAGEGEKELMISLPNLPELGGDYIIKSSIRPVGSNWQENIARHQINNISVVEALSTTSTLKIIVLDTENQPLQNALVALTNENQNFNTSQLTNENGVASFDVTPNADYNYIVTKENFNESTGTVTANQSEVEKTVALSENITIIPLVANAGEDQTVDAGELVALDASASSPEGITFQWTTISSIQLQNSTSANPTFTAPEVDEETTFVFEVNISKEDQTDADQVNITVVPRKDNEIPTAIGTDQNSVKIYPNPVHNVLNIDVAFNAVLFMYDVLGNKILEQNLLKGKNNLNLSYEKRGVYIIYIHSDQEHQSFKLIKE</sequence>
<evidence type="ECO:0000313" key="4">
    <source>
        <dbReference type="EMBL" id="NME66753.1"/>
    </source>
</evidence>
<evidence type="ECO:0000259" key="1">
    <source>
        <dbReference type="Pfam" id="PF18040"/>
    </source>
</evidence>
<dbReference type="InterPro" id="IPR040527">
    <property type="entry name" value="Beta-sand_Porphyrn"/>
</dbReference>
<dbReference type="Proteomes" id="UP000576082">
    <property type="component" value="Unassembled WGS sequence"/>
</dbReference>
<dbReference type="Pfam" id="PF13620">
    <property type="entry name" value="CarboxypepD_reg"/>
    <property type="match status" value="1"/>
</dbReference>
<protein>
    <submittedName>
        <fullName evidence="4">T9SS type A sorting domain-containing protein</fullName>
    </submittedName>
</protein>
<dbReference type="InterPro" id="IPR013780">
    <property type="entry name" value="Glyco_hydro_b"/>
</dbReference>
<accession>A0A7X9RQG3</accession>
<dbReference type="Gene3D" id="2.60.40.10">
    <property type="entry name" value="Immunoglobulins"/>
    <property type="match status" value="2"/>
</dbReference>
<dbReference type="Pfam" id="PF18206">
    <property type="entry name" value="Porphyrn_cat_1"/>
    <property type="match status" value="1"/>
</dbReference>
<feature type="domain" description="Beta-porphyranase A C-terminal" evidence="1">
    <location>
        <begin position="512"/>
        <end position="603"/>
    </location>
</feature>
<name>A0A7X9RQG3_9BACT</name>
<dbReference type="Gene3D" id="2.60.40.1180">
    <property type="entry name" value="Golgi alpha-mannosidase II"/>
    <property type="match status" value="1"/>
</dbReference>
<dbReference type="RefSeq" id="WP_169654541.1">
    <property type="nucleotide sequence ID" value="NZ_JABANE010000004.1"/>
</dbReference>
<dbReference type="Pfam" id="PF18962">
    <property type="entry name" value="Por_Secre_tail"/>
    <property type="match status" value="1"/>
</dbReference>
<feature type="domain" description="Porphyranase beta-sandwich" evidence="2">
    <location>
        <begin position="399"/>
        <end position="502"/>
    </location>
</feature>
<evidence type="ECO:0000259" key="2">
    <source>
        <dbReference type="Pfam" id="PF18206"/>
    </source>
</evidence>
<dbReference type="InterPro" id="IPR017853">
    <property type="entry name" value="GH"/>
</dbReference>
<keyword evidence="5" id="KW-1185">Reference proteome</keyword>
<dbReference type="SUPFAM" id="SSF51445">
    <property type="entry name" value="(Trans)glycosidases"/>
    <property type="match status" value="1"/>
</dbReference>
<dbReference type="CDD" id="cd21510">
    <property type="entry name" value="agarase_cat"/>
    <property type="match status" value="1"/>
</dbReference>
<feature type="domain" description="Secretion system C-terminal sorting" evidence="3">
    <location>
        <begin position="912"/>
        <end position="979"/>
    </location>
</feature>
<dbReference type="Pfam" id="PF18040">
    <property type="entry name" value="BPA_C"/>
    <property type="match status" value="1"/>
</dbReference>
<gene>
    <name evidence="4" type="ORF">HHU12_02135</name>
</gene>
<dbReference type="AlphaFoldDB" id="A0A7X9RQG3"/>
<dbReference type="SUPFAM" id="SSF49478">
    <property type="entry name" value="Cna protein B-type domain"/>
    <property type="match status" value="1"/>
</dbReference>
<evidence type="ECO:0000313" key="5">
    <source>
        <dbReference type="Proteomes" id="UP000576082"/>
    </source>
</evidence>
<evidence type="ECO:0000259" key="3">
    <source>
        <dbReference type="Pfam" id="PF18962"/>
    </source>
</evidence>
<proteinExistence type="predicted"/>
<dbReference type="NCBIfam" id="TIGR04183">
    <property type="entry name" value="Por_Secre_tail"/>
    <property type="match status" value="1"/>
</dbReference>
<dbReference type="EMBL" id="JABANE010000004">
    <property type="protein sequence ID" value="NME66753.1"/>
    <property type="molecule type" value="Genomic_DNA"/>
</dbReference>
<reference evidence="4 5" key="1">
    <citation type="submission" date="2020-04" db="EMBL/GenBank/DDBJ databases">
        <title>Flammeovirga sp. SR4, a novel species isolated from seawater.</title>
        <authorList>
            <person name="Wang X."/>
        </authorList>
    </citation>
    <scope>NUCLEOTIDE SEQUENCE [LARGE SCALE GENOMIC DNA]</scope>
    <source>
        <strain evidence="4 5">ATCC 23126</strain>
    </source>
</reference>
<dbReference type="Gene3D" id="2.60.120.1200">
    <property type="match status" value="1"/>
</dbReference>
<dbReference type="InterPro" id="IPR013783">
    <property type="entry name" value="Ig-like_fold"/>
</dbReference>
<organism evidence="4 5">
    <name type="scientific">Flammeovirga aprica JL-4</name>
    <dbReference type="NCBI Taxonomy" id="694437"/>
    <lineage>
        <taxon>Bacteria</taxon>
        <taxon>Pseudomonadati</taxon>
        <taxon>Bacteroidota</taxon>
        <taxon>Cytophagia</taxon>
        <taxon>Cytophagales</taxon>
        <taxon>Flammeovirgaceae</taxon>
        <taxon>Flammeovirga</taxon>
    </lineage>
</organism>
<dbReference type="InterPro" id="IPR026444">
    <property type="entry name" value="Secre_tail"/>
</dbReference>
<dbReference type="InterPro" id="IPR041224">
    <property type="entry name" value="BPA_C"/>
</dbReference>